<evidence type="ECO:0008006" key="4">
    <source>
        <dbReference type="Google" id="ProtNLM"/>
    </source>
</evidence>
<protein>
    <recommendedName>
        <fullName evidence="4">Holin</fullName>
    </recommendedName>
</protein>
<dbReference type="Proteomes" id="UP001379533">
    <property type="component" value="Chromosome"/>
</dbReference>
<evidence type="ECO:0000313" key="2">
    <source>
        <dbReference type="EMBL" id="WXA97688.1"/>
    </source>
</evidence>
<dbReference type="EMBL" id="CP089982">
    <property type="protein sequence ID" value="WXA97688.1"/>
    <property type="molecule type" value="Genomic_DNA"/>
</dbReference>
<keyword evidence="3" id="KW-1185">Reference proteome</keyword>
<name>A0ABZ2KK44_9BACT</name>
<evidence type="ECO:0000256" key="1">
    <source>
        <dbReference type="SAM" id="Phobius"/>
    </source>
</evidence>
<sequence>MSGTDLRSTGQTCREKARSLIHKYALFGTAWAVLPIPIATSAGLCALEAHMIYWVGRVYGEELSRPDILMLGAGLELASVGLKAVANEGANFIPVVGWGVKGAIAGSTIEGLGELVIRHFEQKYPGKLYHG</sequence>
<keyword evidence="1" id="KW-0472">Membrane</keyword>
<evidence type="ECO:0000313" key="3">
    <source>
        <dbReference type="Proteomes" id="UP001379533"/>
    </source>
</evidence>
<dbReference type="RefSeq" id="WP_394848306.1">
    <property type="nucleotide sequence ID" value="NZ_CP089982.1"/>
</dbReference>
<accession>A0ABZ2KK44</accession>
<reference evidence="2 3" key="1">
    <citation type="submission" date="2021-12" db="EMBL/GenBank/DDBJ databases">
        <title>Discovery of the Pendulisporaceae a myxobacterial family with distinct sporulation behavior and unique specialized metabolism.</title>
        <authorList>
            <person name="Garcia R."/>
            <person name="Popoff A."/>
            <person name="Bader C.D."/>
            <person name="Loehr J."/>
            <person name="Walesch S."/>
            <person name="Walt C."/>
            <person name="Boldt J."/>
            <person name="Bunk B."/>
            <person name="Haeckl F.J.F.P.J."/>
            <person name="Gunesch A.P."/>
            <person name="Birkelbach J."/>
            <person name="Nuebel U."/>
            <person name="Pietschmann T."/>
            <person name="Bach T."/>
            <person name="Mueller R."/>
        </authorList>
    </citation>
    <scope>NUCLEOTIDE SEQUENCE [LARGE SCALE GENOMIC DNA]</scope>
    <source>
        <strain evidence="2 3">MSr12523</strain>
    </source>
</reference>
<keyword evidence="1" id="KW-1133">Transmembrane helix</keyword>
<keyword evidence="1" id="KW-0812">Transmembrane</keyword>
<gene>
    <name evidence="2" type="ORF">LZC95_12695</name>
</gene>
<proteinExistence type="predicted"/>
<feature type="transmembrane region" description="Helical" evidence="1">
    <location>
        <begin position="24"/>
        <end position="47"/>
    </location>
</feature>
<organism evidence="2 3">
    <name type="scientific">Pendulispora brunnea</name>
    <dbReference type="NCBI Taxonomy" id="2905690"/>
    <lineage>
        <taxon>Bacteria</taxon>
        <taxon>Pseudomonadati</taxon>
        <taxon>Myxococcota</taxon>
        <taxon>Myxococcia</taxon>
        <taxon>Myxococcales</taxon>
        <taxon>Sorangiineae</taxon>
        <taxon>Pendulisporaceae</taxon>
        <taxon>Pendulispora</taxon>
    </lineage>
</organism>